<proteinExistence type="predicted"/>
<protein>
    <submittedName>
        <fullName evidence="2">PNG1</fullName>
    </submittedName>
</protein>
<evidence type="ECO:0000313" key="2">
    <source>
        <dbReference type="EMBL" id="JAD89112.1"/>
    </source>
</evidence>
<dbReference type="EMBL" id="GBRH01208783">
    <property type="protein sequence ID" value="JAD89112.1"/>
    <property type="molecule type" value="Transcribed_RNA"/>
</dbReference>
<name>A0A0A9DZG3_ARUDO</name>
<reference evidence="2" key="1">
    <citation type="submission" date="2014-09" db="EMBL/GenBank/DDBJ databases">
        <authorList>
            <person name="Magalhaes I.L.F."/>
            <person name="Oliveira U."/>
            <person name="Santos F.R."/>
            <person name="Vidigal T.H.D.A."/>
            <person name="Brescovit A.D."/>
            <person name="Santos A.J."/>
        </authorList>
    </citation>
    <scope>NUCLEOTIDE SEQUENCE</scope>
    <source>
        <tissue evidence="2">Shoot tissue taken approximately 20 cm above the soil surface</tissue>
    </source>
</reference>
<dbReference type="SUPFAM" id="SSF54236">
    <property type="entry name" value="Ubiquitin-like"/>
    <property type="match status" value="1"/>
</dbReference>
<sequence length="118" mass="12731">MVARRFVVRQGPAAAGSGEGDAEEHAVEYDTEHVLDVLRFQIFSLTSVPPDLQKIVVEADGYVVDDGTDLEAVSERLRLVAIGEEEGVEDAAAETAGALVKSDEELARMLQVRSRGHP</sequence>
<dbReference type="InterPro" id="IPR029071">
    <property type="entry name" value="Ubiquitin-like_domsf"/>
</dbReference>
<organism evidence="2">
    <name type="scientific">Arundo donax</name>
    <name type="common">Giant reed</name>
    <name type="synonym">Donax arundinaceus</name>
    <dbReference type="NCBI Taxonomy" id="35708"/>
    <lineage>
        <taxon>Eukaryota</taxon>
        <taxon>Viridiplantae</taxon>
        <taxon>Streptophyta</taxon>
        <taxon>Embryophyta</taxon>
        <taxon>Tracheophyta</taxon>
        <taxon>Spermatophyta</taxon>
        <taxon>Magnoliopsida</taxon>
        <taxon>Liliopsida</taxon>
        <taxon>Poales</taxon>
        <taxon>Poaceae</taxon>
        <taxon>PACMAD clade</taxon>
        <taxon>Arundinoideae</taxon>
        <taxon>Arundineae</taxon>
        <taxon>Arundo</taxon>
    </lineage>
</organism>
<feature type="region of interest" description="Disordered" evidence="1">
    <location>
        <begin position="1"/>
        <end position="26"/>
    </location>
</feature>
<dbReference type="Gene3D" id="3.10.20.90">
    <property type="entry name" value="Phosphatidylinositol 3-kinase Catalytic Subunit, Chain A, domain 1"/>
    <property type="match status" value="1"/>
</dbReference>
<dbReference type="AlphaFoldDB" id="A0A0A9DZG3"/>
<accession>A0A0A9DZG3</accession>
<reference evidence="2" key="2">
    <citation type="journal article" date="2015" name="Data Brief">
        <title>Shoot transcriptome of the giant reed, Arundo donax.</title>
        <authorList>
            <person name="Barrero R.A."/>
            <person name="Guerrero F.D."/>
            <person name="Moolhuijzen P."/>
            <person name="Goolsby J.A."/>
            <person name="Tidwell J."/>
            <person name="Bellgard S.E."/>
            <person name="Bellgard M.I."/>
        </authorList>
    </citation>
    <scope>NUCLEOTIDE SEQUENCE</scope>
    <source>
        <tissue evidence="2">Shoot tissue taken approximately 20 cm above the soil surface</tissue>
    </source>
</reference>
<evidence type="ECO:0000256" key="1">
    <source>
        <dbReference type="SAM" id="MobiDB-lite"/>
    </source>
</evidence>